<feature type="domain" description="BIG2" evidence="2">
    <location>
        <begin position="912"/>
        <end position="1000"/>
    </location>
</feature>
<dbReference type="InterPro" id="IPR008964">
    <property type="entry name" value="Invasin/intimin_cell_adhesion"/>
</dbReference>
<dbReference type="EMBL" id="BSOE01000054">
    <property type="protein sequence ID" value="GLR05663.1"/>
    <property type="molecule type" value="Genomic_DNA"/>
</dbReference>
<dbReference type="SUPFAM" id="SSF49373">
    <property type="entry name" value="Invasin/intimin cell-adhesion fragments"/>
    <property type="match status" value="6"/>
</dbReference>
<feature type="signal peptide" evidence="1">
    <location>
        <begin position="1"/>
        <end position="26"/>
    </location>
</feature>
<dbReference type="InterPro" id="IPR045197">
    <property type="entry name" value="NUP210-like"/>
</dbReference>
<keyword evidence="1" id="KW-0732">Signal</keyword>
<dbReference type="Proteomes" id="UP001156669">
    <property type="component" value="Unassembled WGS sequence"/>
</dbReference>
<proteinExistence type="predicted"/>
<dbReference type="InterPro" id="IPR003343">
    <property type="entry name" value="Big_2"/>
</dbReference>
<feature type="domain" description="BIG2" evidence="2">
    <location>
        <begin position="40"/>
        <end position="127"/>
    </location>
</feature>
<accession>A0ABQ5Y5F5</accession>
<gene>
    <name evidence="3" type="ORF">GCM10007906_32510</name>
</gene>
<dbReference type="PROSITE" id="PS51257">
    <property type="entry name" value="PROKAR_LIPOPROTEIN"/>
    <property type="match status" value="1"/>
</dbReference>
<feature type="domain" description="BIG2" evidence="2">
    <location>
        <begin position="724"/>
        <end position="809"/>
    </location>
</feature>
<dbReference type="PANTHER" id="PTHR23019">
    <property type="entry name" value="NUCLEAR PORE MEMBRANE GLYCOPROTEIN GP210-RELATED"/>
    <property type="match status" value="1"/>
</dbReference>
<dbReference type="Pfam" id="PF02368">
    <property type="entry name" value="Big_2"/>
    <property type="match status" value="7"/>
</dbReference>
<name>A0ABQ5Y5F5_9VIBR</name>
<evidence type="ECO:0000259" key="2">
    <source>
        <dbReference type="SMART" id="SM00635"/>
    </source>
</evidence>
<evidence type="ECO:0000313" key="4">
    <source>
        <dbReference type="Proteomes" id="UP001156669"/>
    </source>
</evidence>
<comment type="caution">
    <text evidence="3">The sequence shown here is derived from an EMBL/GenBank/DDBJ whole genome shotgun (WGS) entry which is preliminary data.</text>
</comment>
<dbReference type="SMART" id="SM00635">
    <property type="entry name" value="BID_2"/>
    <property type="match status" value="10"/>
</dbReference>
<sequence>MKNMMNTLILSILSLCTLLLVGCNNGDSGLLDTPTSPVDPIIELNVEPRQSSVPIGFSQQMQAYATLDSGQVIEVTQDEAITWNTSDANIATISNSDNTKGLVTAGQEGVVTIIASGSANGRTFEASAILSVTDAVVTELIVEPVINTLPVGFEQQYRAEVILSNNQVLDVTQDSAISWQSSDTNIATVSNSAGTKGQVTARAVGEVVITASGSANGQVFQASAIFNVSNAVVTELNVEPATQSLPVGLEQQYSAKVKLSDNRVLDVTQDSAINWRVSDTNVASLNSNMAEKGLVKALQVGEVIVTASGVANGQDFEASAILSVTDAVVTELIVEPVINTLPVGFEQQYRAEVILSNNQVLDVTQDSAISWQSSDTNIATVSNSAGTKGQVTARAVGEVVITASGSANGQVFQASAIFNVSNAVVTELNVEPATQSLPVGLEQQYSAKVKLSDNRVLDVTQDSAINWRVSDTNVVSVNSNMAEKGLVKALQVGEVIVTASGVANGQDFEASAILSVTDAVVTELIVEPVINTLPVGLEQQYLAQVILSNNQVLDVTQDSAISWSTSDSNIAIVSNNAGTRGLVTALDEGSVTVTVSGSANGQVFNASANLMVTDAVVTQLLVEPSNSALPVGLEQQYIAKVVLSDKQVLDVTQDTAISWQSSDSSIASISNDTGVKGLLEAFNQGVVTITASGIANGQRFDASTTLTVTDATVTALQVIPLNTNLPEGTLDGVAIPVGLSQSYKAVATMSDGSTLEVTNSSALSWSSENSDVAIITSNLPSGNGVAEGLATGFTTISASGEDNGQAFIAYAQLEVTEAVVTNLEISPLDASVPAGLTQQFTAIATLSDDSTLDVTENAALNWSSDNSSVVTINPNTGLATGIATGVATITATGIANEQVFSASVELDVANAIISTLQVSPLDTSIPRGQTQQFVATAVLSDDSEIDVTNNTGLSWVSSAPQVAEIKSGLSESNGIAKGLTIGTTQVTATAMVNGTLYSANANLEVTDKDVSALQIEGAASIPVYNYLGSLTEFYQVIAEYSDGEIIEYPEELEWTIDITTPGLASFDIEAQSITTFPPEDEVAGDVIMTACTSQGVCSSKRVILFTRIIQILEGSVGGTDKSCEDIGYSSITIEAYREIFNSEYRPEGVANWAYRRGTWSYGLVANVYGRIEPYTETYIDKVAYIVTGADIFVTDTYDVLSTSYLPNHLICKID</sequence>
<dbReference type="PANTHER" id="PTHR23019:SF0">
    <property type="entry name" value="NUCLEAR PORE MEMBRANE GLYCOPROTEIN 210"/>
    <property type="match status" value="1"/>
</dbReference>
<feature type="domain" description="BIG2" evidence="2">
    <location>
        <begin position="520"/>
        <end position="606"/>
    </location>
</feature>
<reference evidence="4" key="1">
    <citation type="journal article" date="2019" name="Int. J. Syst. Evol. Microbiol.">
        <title>The Global Catalogue of Microorganisms (GCM) 10K type strain sequencing project: providing services to taxonomists for standard genome sequencing and annotation.</title>
        <authorList>
            <consortium name="The Broad Institute Genomics Platform"/>
            <consortium name="The Broad Institute Genome Sequencing Center for Infectious Disease"/>
            <person name="Wu L."/>
            <person name="Ma J."/>
        </authorList>
    </citation>
    <scope>NUCLEOTIDE SEQUENCE [LARGE SCALE GENOMIC DNA]</scope>
    <source>
        <strain evidence="4">NBRC 110633</strain>
    </source>
</reference>
<organism evidence="3 4">
    <name type="scientific">Vibrio hyugaensis</name>
    <dbReference type="NCBI Taxonomy" id="1534743"/>
    <lineage>
        <taxon>Bacteria</taxon>
        <taxon>Pseudomonadati</taxon>
        <taxon>Pseudomonadota</taxon>
        <taxon>Gammaproteobacteria</taxon>
        <taxon>Vibrionales</taxon>
        <taxon>Vibrionaceae</taxon>
        <taxon>Vibrio</taxon>
    </lineage>
</organism>
<dbReference type="Gene3D" id="2.60.40.1080">
    <property type="match status" value="10"/>
</dbReference>
<evidence type="ECO:0000313" key="3">
    <source>
        <dbReference type="EMBL" id="GLR05663.1"/>
    </source>
</evidence>
<feature type="domain" description="BIG2" evidence="2">
    <location>
        <begin position="136"/>
        <end position="222"/>
    </location>
</feature>
<feature type="domain" description="BIG2" evidence="2">
    <location>
        <begin position="328"/>
        <end position="414"/>
    </location>
</feature>
<feature type="domain" description="BIG2" evidence="2">
    <location>
        <begin position="819"/>
        <end position="905"/>
    </location>
</feature>
<feature type="domain" description="BIG2" evidence="2">
    <location>
        <begin position="424"/>
        <end position="513"/>
    </location>
</feature>
<evidence type="ECO:0000256" key="1">
    <source>
        <dbReference type="SAM" id="SignalP"/>
    </source>
</evidence>
<feature type="domain" description="BIG2" evidence="2">
    <location>
        <begin position="232"/>
        <end position="321"/>
    </location>
</feature>
<keyword evidence="4" id="KW-1185">Reference proteome</keyword>
<feature type="chain" id="PRO_5046770368" description="BIG2 domain-containing protein" evidence="1">
    <location>
        <begin position="27"/>
        <end position="1214"/>
    </location>
</feature>
<feature type="domain" description="BIG2" evidence="2">
    <location>
        <begin position="616"/>
        <end position="705"/>
    </location>
</feature>
<protein>
    <recommendedName>
        <fullName evidence="2">BIG2 domain-containing protein</fullName>
    </recommendedName>
</protein>